<keyword evidence="1" id="KW-0677">Repeat</keyword>
<dbReference type="InterPro" id="IPR036770">
    <property type="entry name" value="Ankyrin_rpt-contain_sf"/>
</dbReference>
<evidence type="ECO:0000256" key="2">
    <source>
        <dbReference type="ARBA" id="ARBA00023043"/>
    </source>
</evidence>
<dbReference type="Gene3D" id="1.20.80.10">
    <property type="match status" value="1"/>
</dbReference>
<dbReference type="InterPro" id="IPR000582">
    <property type="entry name" value="Acyl-CoA-binding_protein"/>
</dbReference>
<dbReference type="Pfam" id="PF00887">
    <property type="entry name" value="ACBP"/>
    <property type="match status" value="1"/>
</dbReference>
<evidence type="ECO:0000259" key="5">
    <source>
        <dbReference type="PROSITE" id="PS51228"/>
    </source>
</evidence>
<sequence>MEQRVSPALSEAATYLSHAPSLSRLSNSTKLELYGLYKFLTVAPLPQTSRPSLFDMTGRAKWDAWSNTQKIYHDRKADAENRYLDIARELGWVPGVADPQTAVDAQLETSADEIWDDELAMKVPSSSCGGGGMGTFVSAVIRPTARGEEETLHKLAIDGDAPEVSRFLKANSLMDINERDEFGYTALHLACDRGNLAAVKVLLEHGGDPLLKDPDGLAVAELTEIAGHDEISAFLREASIIV</sequence>
<evidence type="ECO:0000313" key="7">
    <source>
        <dbReference type="Proteomes" id="UP000053989"/>
    </source>
</evidence>
<dbReference type="InParanoid" id="A0A0C3EEE5"/>
<proteinExistence type="predicted"/>
<evidence type="ECO:0000313" key="6">
    <source>
        <dbReference type="EMBL" id="KIM66281.1"/>
    </source>
</evidence>
<organism evidence="6 7">
    <name type="scientific">Scleroderma citrinum Foug A</name>
    <dbReference type="NCBI Taxonomy" id="1036808"/>
    <lineage>
        <taxon>Eukaryota</taxon>
        <taxon>Fungi</taxon>
        <taxon>Dikarya</taxon>
        <taxon>Basidiomycota</taxon>
        <taxon>Agaricomycotina</taxon>
        <taxon>Agaricomycetes</taxon>
        <taxon>Agaricomycetidae</taxon>
        <taxon>Boletales</taxon>
        <taxon>Sclerodermatineae</taxon>
        <taxon>Sclerodermataceae</taxon>
        <taxon>Scleroderma</taxon>
    </lineage>
</organism>
<accession>A0A0C3EEE5</accession>
<reference evidence="7" key="2">
    <citation type="submission" date="2015-01" db="EMBL/GenBank/DDBJ databases">
        <title>Evolutionary Origins and Diversification of the Mycorrhizal Mutualists.</title>
        <authorList>
            <consortium name="DOE Joint Genome Institute"/>
            <consortium name="Mycorrhizal Genomics Consortium"/>
            <person name="Kohler A."/>
            <person name="Kuo A."/>
            <person name="Nagy L.G."/>
            <person name="Floudas D."/>
            <person name="Copeland A."/>
            <person name="Barry K.W."/>
            <person name="Cichocki N."/>
            <person name="Veneault-Fourrey C."/>
            <person name="LaButti K."/>
            <person name="Lindquist E.A."/>
            <person name="Lipzen A."/>
            <person name="Lundell T."/>
            <person name="Morin E."/>
            <person name="Murat C."/>
            <person name="Riley R."/>
            <person name="Ohm R."/>
            <person name="Sun H."/>
            <person name="Tunlid A."/>
            <person name="Henrissat B."/>
            <person name="Grigoriev I.V."/>
            <person name="Hibbett D.S."/>
            <person name="Martin F."/>
        </authorList>
    </citation>
    <scope>NUCLEOTIDE SEQUENCE [LARGE SCALE GENOMIC DNA]</scope>
    <source>
        <strain evidence="7">Foug A</strain>
    </source>
</reference>
<dbReference type="GO" id="GO:0000062">
    <property type="term" value="F:fatty-acyl-CoA binding"/>
    <property type="evidence" value="ECO:0007669"/>
    <property type="project" value="InterPro"/>
</dbReference>
<dbReference type="SMART" id="SM00248">
    <property type="entry name" value="ANK"/>
    <property type="match status" value="1"/>
</dbReference>
<dbReference type="Pfam" id="PF13857">
    <property type="entry name" value="Ank_5"/>
    <property type="match status" value="1"/>
</dbReference>
<dbReference type="SUPFAM" id="SSF47027">
    <property type="entry name" value="Acyl-CoA binding protein"/>
    <property type="match status" value="1"/>
</dbReference>
<dbReference type="InterPro" id="IPR035984">
    <property type="entry name" value="Acyl-CoA-binding_sf"/>
</dbReference>
<dbReference type="Gene3D" id="1.25.40.20">
    <property type="entry name" value="Ankyrin repeat-containing domain"/>
    <property type="match status" value="1"/>
</dbReference>
<dbReference type="PRINTS" id="PR00689">
    <property type="entry name" value="ACOABINDINGP"/>
</dbReference>
<protein>
    <recommendedName>
        <fullName evidence="5">ACB domain-containing protein</fullName>
    </recommendedName>
</protein>
<reference evidence="6 7" key="1">
    <citation type="submission" date="2014-04" db="EMBL/GenBank/DDBJ databases">
        <authorList>
            <consortium name="DOE Joint Genome Institute"/>
            <person name="Kuo A."/>
            <person name="Kohler A."/>
            <person name="Nagy L.G."/>
            <person name="Floudas D."/>
            <person name="Copeland A."/>
            <person name="Barry K.W."/>
            <person name="Cichocki N."/>
            <person name="Veneault-Fourrey C."/>
            <person name="LaButti K."/>
            <person name="Lindquist E.A."/>
            <person name="Lipzen A."/>
            <person name="Lundell T."/>
            <person name="Morin E."/>
            <person name="Murat C."/>
            <person name="Sun H."/>
            <person name="Tunlid A."/>
            <person name="Henrissat B."/>
            <person name="Grigoriev I.V."/>
            <person name="Hibbett D.S."/>
            <person name="Martin F."/>
            <person name="Nordberg H.P."/>
            <person name="Cantor M.N."/>
            <person name="Hua S.X."/>
        </authorList>
    </citation>
    <scope>NUCLEOTIDE SEQUENCE [LARGE SCALE GENOMIC DNA]</scope>
    <source>
        <strain evidence="6 7">Foug A</strain>
    </source>
</reference>
<keyword evidence="3" id="KW-0446">Lipid-binding</keyword>
<gene>
    <name evidence="6" type="ORF">SCLCIDRAFT_14630</name>
</gene>
<dbReference type="EMBL" id="KN822018">
    <property type="protein sequence ID" value="KIM66281.1"/>
    <property type="molecule type" value="Genomic_DNA"/>
</dbReference>
<dbReference type="SUPFAM" id="SSF48403">
    <property type="entry name" value="Ankyrin repeat"/>
    <property type="match status" value="1"/>
</dbReference>
<dbReference type="PROSITE" id="PS50088">
    <property type="entry name" value="ANK_REPEAT"/>
    <property type="match status" value="1"/>
</dbReference>
<dbReference type="Proteomes" id="UP000053989">
    <property type="component" value="Unassembled WGS sequence"/>
</dbReference>
<keyword evidence="7" id="KW-1185">Reference proteome</keyword>
<dbReference type="PANTHER" id="PTHR24119">
    <property type="entry name" value="ACYL-COA-BINDING DOMAIN-CONTAINING PROTEIN 6"/>
    <property type="match status" value="1"/>
</dbReference>
<dbReference type="STRING" id="1036808.A0A0C3EEE5"/>
<name>A0A0C3EEE5_9AGAM</name>
<feature type="repeat" description="ANK" evidence="4">
    <location>
        <begin position="182"/>
        <end position="214"/>
    </location>
</feature>
<keyword evidence="2 4" id="KW-0040">ANK repeat</keyword>
<dbReference type="HOGENOM" id="CLU_050309_3_0_1"/>
<feature type="domain" description="ACB" evidence="5">
    <location>
        <begin position="1"/>
        <end position="96"/>
    </location>
</feature>
<evidence type="ECO:0000256" key="4">
    <source>
        <dbReference type="PROSITE-ProRule" id="PRU00023"/>
    </source>
</evidence>
<dbReference type="PROSITE" id="PS50297">
    <property type="entry name" value="ANK_REP_REGION"/>
    <property type="match status" value="1"/>
</dbReference>
<evidence type="ECO:0000256" key="3">
    <source>
        <dbReference type="ARBA" id="ARBA00023121"/>
    </source>
</evidence>
<dbReference type="AlphaFoldDB" id="A0A0C3EEE5"/>
<evidence type="ECO:0000256" key="1">
    <source>
        <dbReference type="ARBA" id="ARBA00022737"/>
    </source>
</evidence>
<dbReference type="OrthoDB" id="341259at2759"/>
<dbReference type="InterPro" id="IPR002110">
    <property type="entry name" value="Ankyrin_rpt"/>
</dbReference>
<dbReference type="InterPro" id="IPR014352">
    <property type="entry name" value="FERM/acyl-CoA-bd_prot_sf"/>
</dbReference>
<dbReference type="PROSITE" id="PS51228">
    <property type="entry name" value="ACB_2"/>
    <property type="match status" value="1"/>
</dbReference>
<dbReference type="PANTHER" id="PTHR24119:SF0">
    <property type="entry name" value="ACYL-COA-BINDING DOMAIN-CONTAINING PROTEIN 6"/>
    <property type="match status" value="1"/>
</dbReference>